<dbReference type="RefSeq" id="WP_021907467.1">
    <property type="nucleotide sequence ID" value="NZ_JAFIQO010000169.1"/>
</dbReference>
<keyword evidence="5" id="KW-0418">Kinase</keyword>
<dbReference type="Pfam" id="PF03109">
    <property type="entry name" value="ABC1"/>
    <property type="match status" value="1"/>
</dbReference>
<gene>
    <name evidence="5" type="ORF">JYQ75_12070</name>
</gene>
<keyword evidence="5" id="KW-0808">Transferase</keyword>
<feature type="transmembrane region" description="Helical" evidence="3">
    <location>
        <begin position="479"/>
        <end position="499"/>
    </location>
</feature>
<dbReference type="Proteomes" id="UP001315001">
    <property type="component" value="Unassembled WGS sequence"/>
</dbReference>
<evidence type="ECO:0000256" key="2">
    <source>
        <dbReference type="SAM" id="MobiDB-lite"/>
    </source>
</evidence>
<evidence type="ECO:0000313" key="5">
    <source>
        <dbReference type="EMBL" id="MBP0058110.1"/>
    </source>
</evidence>
<dbReference type="Gene3D" id="1.10.510.10">
    <property type="entry name" value="Transferase(Phosphotransferase) domain 1"/>
    <property type="match status" value="1"/>
</dbReference>
<evidence type="ECO:0000256" key="3">
    <source>
        <dbReference type="SAM" id="Phobius"/>
    </source>
</evidence>
<proteinExistence type="inferred from homology"/>
<comment type="caution">
    <text evidence="5">The sequence shown here is derived from an EMBL/GenBank/DDBJ whole genome shotgun (WGS) entry which is preliminary data.</text>
</comment>
<dbReference type="InterPro" id="IPR004147">
    <property type="entry name" value="ABC1_dom"/>
</dbReference>
<organism evidence="5 6">
    <name type="scientific">Anaerobutyricum soehngenii</name>
    <dbReference type="NCBI Taxonomy" id="105843"/>
    <lineage>
        <taxon>Bacteria</taxon>
        <taxon>Bacillati</taxon>
        <taxon>Bacillota</taxon>
        <taxon>Clostridia</taxon>
        <taxon>Lachnospirales</taxon>
        <taxon>Lachnospiraceae</taxon>
        <taxon>Anaerobutyricum</taxon>
    </lineage>
</organism>
<evidence type="ECO:0000313" key="6">
    <source>
        <dbReference type="Proteomes" id="UP001315001"/>
    </source>
</evidence>
<feature type="transmembrane region" description="Helical" evidence="3">
    <location>
        <begin position="511"/>
        <end position="535"/>
    </location>
</feature>
<comment type="similarity">
    <text evidence="1">Belongs to the protein kinase superfamily. ADCK protein kinase family.</text>
</comment>
<evidence type="ECO:0000259" key="4">
    <source>
        <dbReference type="Pfam" id="PF03109"/>
    </source>
</evidence>
<keyword evidence="3" id="KW-1133">Transmembrane helix</keyword>
<keyword evidence="6" id="KW-1185">Reference proteome</keyword>
<accession>A0ABS3ZLC0</accession>
<dbReference type="PANTHER" id="PTHR10566:SF113">
    <property type="entry name" value="PROTEIN ACTIVITY OF BC1 COMPLEX KINASE 7, CHLOROPLASTIC"/>
    <property type="match status" value="1"/>
</dbReference>
<dbReference type="InterPro" id="IPR050154">
    <property type="entry name" value="UbiB_kinase"/>
</dbReference>
<protein>
    <submittedName>
        <fullName evidence="5">AarF/ABC1/UbiB kinase family protein</fullName>
    </submittedName>
</protein>
<sequence>MVSKDSELKSHKKQQKEENSERFREIKDVLRKNQITRGVTPEKLRMILEELGPTYIKLGQIMSLHSDFLPKAYCDELLKLNSDVTPMPFDDVEDVINHSYGQDWRELFQFIEEAPLGSASIAQVHRARLKNGEEVIIKVERKGIYDTMARDIGLLHRLVKLIPPVGDFKNLVDLDMVLDELWSVAQEEMDFLKEAANMDEFSRNNASVQYVTTPKLYHEYSTGHVLVMEYIDGYSLDDVESLQNAGYDMDEIGTKFVNNFIKQVMDDGFFHADPHPGNVKIRDGKIVWIDMGMMGRLSEKDRHTMIKGIRGIALHDISMVENSVLEIGEFRGKPDRERLYQDLKKFIADYGTTSMGSLDVAAAIAGLVEIMKQNRISLPHGVSMLCRGLTHIQGVLAVISPDINMMQIAVNRYTEDFLKNINWKSEFQKQARIVYRSVNKGVEIPGLVTDILKEHLEGQSVVNIDLHSSEDLTNVISAAIRNIVVGLCVAALLIASSVICTTDMTPKILGIPALGFAGYAFAMVVSIFLTVRYLWSKRKKRK</sequence>
<dbReference type="SUPFAM" id="SSF56112">
    <property type="entry name" value="Protein kinase-like (PK-like)"/>
    <property type="match status" value="1"/>
</dbReference>
<feature type="domain" description="ABC1 atypical kinase-like" evidence="4">
    <location>
        <begin position="79"/>
        <end position="321"/>
    </location>
</feature>
<keyword evidence="3" id="KW-0472">Membrane</keyword>
<keyword evidence="3" id="KW-0812">Transmembrane</keyword>
<dbReference type="EMBL" id="JAFIQO010000169">
    <property type="protein sequence ID" value="MBP0058110.1"/>
    <property type="molecule type" value="Genomic_DNA"/>
</dbReference>
<reference evidence="5 6" key="1">
    <citation type="submission" date="2021-02" db="EMBL/GenBank/DDBJ databases">
        <title>Lactate utilizing bacteria of the human gut.</title>
        <authorList>
            <person name="Sheridan P.O."/>
        </authorList>
    </citation>
    <scope>NUCLEOTIDE SEQUENCE [LARGE SCALE GENOMIC DNA]</scope>
    <source>
        <strain evidence="5 6">HTF-83D</strain>
    </source>
</reference>
<evidence type="ECO:0000256" key="1">
    <source>
        <dbReference type="ARBA" id="ARBA00009670"/>
    </source>
</evidence>
<dbReference type="GO" id="GO:0016301">
    <property type="term" value="F:kinase activity"/>
    <property type="evidence" value="ECO:0007669"/>
    <property type="project" value="UniProtKB-KW"/>
</dbReference>
<dbReference type="CDD" id="cd05121">
    <property type="entry name" value="ABC1_ADCK3-like"/>
    <property type="match status" value="1"/>
</dbReference>
<dbReference type="PANTHER" id="PTHR10566">
    <property type="entry name" value="CHAPERONE-ACTIVITY OF BC1 COMPLEX CABC1 -RELATED"/>
    <property type="match status" value="1"/>
</dbReference>
<name>A0ABS3ZLC0_9FIRM</name>
<dbReference type="InterPro" id="IPR011009">
    <property type="entry name" value="Kinase-like_dom_sf"/>
</dbReference>
<feature type="region of interest" description="Disordered" evidence="2">
    <location>
        <begin position="1"/>
        <end position="22"/>
    </location>
</feature>